<protein>
    <recommendedName>
        <fullName evidence="3">4-coumarate--CoA ligase</fullName>
        <ecNumber evidence="3">6.2.1.12</ecNumber>
    </recommendedName>
</protein>
<dbReference type="STRING" id="15368.A0A2K2D124"/>
<dbReference type="InterPro" id="IPR000873">
    <property type="entry name" value="AMP-dep_synth/lig_dom"/>
</dbReference>
<dbReference type="PROSITE" id="PS00455">
    <property type="entry name" value="AMP_BINDING"/>
    <property type="match status" value="1"/>
</dbReference>
<accession>A0A2K2D124</accession>
<comment type="catalytic activity">
    <reaction evidence="8">
        <text>(E)-4-coumarate + ATP + H(+) = (E)-4-coumaroyl-AMP + diphosphate</text>
        <dbReference type="Rhea" id="RHEA:72419"/>
        <dbReference type="ChEBI" id="CHEBI:12876"/>
        <dbReference type="ChEBI" id="CHEBI:15378"/>
        <dbReference type="ChEBI" id="CHEBI:30616"/>
        <dbReference type="ChEBI" id="CHEBI:33019"/>
        <dbReference type="ChEBI" id="CHEBI:192348"/>
    </reaction>
    <physiologicalReaction direction="left-to-right" evidence="8">
        <dbReference type="Rhea" id="RHEA:72420"/>
    </physiologicalReaction>
</comment>
<keyword evidence="12" id="KW-1133">Transmembrane helix</keyword>
<dbReference type="Proteomes" id="UP000008810">
    <property type="component" value="Chromosome 3"/>
</dbReference>
<dbReference type="ExpressionAtlas" id="A0A2K2D124">
    <property type="expression patterns" value="baseline and differential"/>
</dbReference>
<feature type="compositionally biased region" description="Basic and acidic residues" evidence="11">
    <location>
        <begin position="7"/>
        <end position="20"/>
    </location>
</feature>
<evidence type="ECO:0000313" key="17">
    <source>
        <dbReference type="Proteomes" id="UP000008810"/>
    </source>
</evidence>
<dbReference type="GO" id="GO:0106290">
    <property type="term" value="F:trans-cinnamate-CoA ligase activity"/>
    <property type="evidence" value="ECO:0007669"/>
    <property type="project" value="UniProtKB-ARBA"/>
</dbReference>
<feature type="transmembrane region" description="Helical" evidence="12">
    <location>
        <begin position="157"/>
        <end position="182"/>
    </location>
</feature>
<dbReference type="PANTHER" id="PTHR24096">
    <property type="entry name" value="LONG-CHAIN-FATTY-ACID--COA LIGASE"/>
    <property type="match status" value="1"/>
</dbReference>
<dbReference type="GO" id="GO:0016207">
    <property type="term" value="F:4-coumarate-CoA ligase activity"/>
    <property type="evidence" value="ECO:0007669"/>
    <property type="project" value="UniProtKB-EC"/>
</dbReference>
<evidence type="ECO:0000256" key="7">
    <source>
        <dbReference type="ARBA" id="ARBA00022842"/>
    </source>
</evidence>
<dbReference type="GO" id="GO:0005524">
    <property type="term" value="F:ATP binding"/>
    <property type="evidence" value="ECO:0007669"/>
    <property type="project" value="UniProtKB-KW"/>
</dbReference>
<dbReference type="InterPro" id="IPR020845">
    <property type="entry name" value="AMP-binding_CS"/>
</dbReference>
<keyword evidence="17" id="KW-1185">Reference proteome</keyword>
<reference evidence="15 16" key="1">
    <citation type="journal article" date="2010" name="Nature">
        <title>Genome sequencing and analysis of the model grass Brachypodium distachyon.</title>
        <authorList>
            <consortium name="International Brachypodium Initiative"/>
        </authorList>
    </citation>
    <scope>NUCLEOTIDE SEQUENCE [LARGE SCALE GENOMIC DNA]</scope>
    <source>
        <strain evidence="15">Bd21</strain>
        <strain evidence="16">cv. Bd21</strain>
    </source>
</reference>
<keyword evidence="12" id="KW-0812">Transmembrane</keyword>
<dbReference type="InterPro" id="IPR042099">
    <property type="entry name" value="ANL_N_sf"/>
</dbReference>
<comment type="catalytic activity">
    <reaction evidence="9">
        <text>(E)-4-coumaroyl-AMP + CoA = (E)-4-coumaroyl-CoA + AMP + H(+)</text>
        <dbReference type="Rhea" id="RHEA:72423"/>
        <dbReference type="ChEBI" id="CHEBI:15378"/>
        <dbReference type="ChEBI" id="CHEBI:57287"/>
        <dbReference type="ChEBI" id="CHEBI:85008"/>
        <dbReference type="ChEBI" id="CHEBI:192348"/>
        <dbReference type="ChEBI" id="CHEBI:456215"/>
    </reaction>
    <physiologicalReaction direction="left-to-right" evidence="9">
        <dbReference type="Rhea" id="RHEA:72424"/>
    </physiologicalReaction>
</comment>
<keyword evidence="6" id="KW-0067">ATP-binding</keyword>
<feature type="region of interest" description="Disordered" evidence="11">
    <location>
        <begin position="1"/>
        <end position="33"/>
    </location>
</feature>
<dbReference type="Pfam" id="PF13193">
    <property type="entry name" value="AMP-binding_C"/>
    <property type="match status" value="1"/>
</dbReference>
<dbReference type="Pfam" id="PF00501">
    <property type="entry name" value="AMP-binding"/>
    <property type="match status" value="1"/>
</dbReference>
<evidence type="ECO:0000256" key="9">
    <source>
        <dbReference type="ARBA" id="ARBA00034223"/>
    </source>
</evidence>
<dbReference type="GO" id="GO:0016405">
    <property type="term" value="F:CoA-ligase activity"/>
    <property type="evidence" value="ECO:0000318"/>
    <property type="project" value="GO_Central"/>
</dbReference>
<evidence type="ECO:0000256" key="2">
    <source>
        <dbReference type="ARBA" id="ARBA00006432"/>
    </source>
</evidence>
<comment type="cofactor">
    <cofactor evidence="1">
        <name>Mg(2+)</name>
        <dbReference type="ChEBI" id="CHEBI:18420"/>
    </cofactor>
</comment>
<dbReference type="Gene3D" id="3.30.300.30">
    <property type="match status" value="1"/>
</dbReference>
<proteinExistence type="inferred from homology"/>
<evidence type="ECO:0000256" key="3">
    <source>
        <dbReference type="ARBA" id="ARBA00012959"/>
    </source>
</evidence>
<dbReference type="OrthoDB" id="10253869at2759"/>
<evidence type="ECO:0000256" key="1">
    <source>
        <dbReference type="ARBA" id="ARBA00001946"/>
    </source>
</evidence>
<evidence type="ECO:0000256" key="6">
    <source>
        <dbReference type="ARBA" id="ARBA00022840"/>
    </source>
</evidence>
<evidence type="ECO:0000256" key="5">
    <source>
        <dbReference type="ARBA" id="ARBA00022741"/>
    </source>
</evidence>
<evidence type="ECO:0000256" key="10">
    <source>
        <dbReference type="ARBA" id="ARBA00034252"/>
    </source>
</evidence>
<dbReference type="SUPFAM" id="SSF56801">
    <property type="entry name" value="Acetyl-CoA synthetase-like"/>
    <property type="match status" value="1"/>
</dbReference>
<evidence type="ECO:0000256" key="8">
    <source>
        <dbReference type="ARBA" id="ARBA00034219"/>
    </source>
</evidence>
<organism evidence="15">
    <name type="scientific">Brachypodium distachyon</name>
    <name type="common">Purple false brome</name>
    <name type="synonym">Trachynia distachya</name>
    <dbReference type="NCBI Taxonomy" id="15368"/>
    <lineage>
        <taxon>Eukaryota</taxon>
        <taxon>Viridiplantae</taxon>
        <taxon>Streptophyta</taxon>
        <taxon>Embryophyta</taxon>
        <taxon>Tracheophyta</taxon>
        <taxon>Spermatophyta</taxon>
        <taxon>Magnoliopsida</taxon>
        <taxon>Liliopsida</taxon>
        <taxon>Poales</taxon>
        <taxon>Poaceae</taxon>
        <taxon>BOP clade</taxon>
        <taxon>Pooideae</taxon>
        <taxon>Stipodae</taxon>
        <taxon>Brachypodieae</taxon>
        <taxon>Brachypodium</taxon>
    </lineage>
</organism>
<evidence type="ECO:0000256" key="4">
    <source>
        <dbReference type="ARBA" id="ARBA00022598"/>
    </source>
</evidence>
<dbReference type="Gene3D" id="3.40.50.12780">
    <property type="entry name" value="N-terminal domain of ligase-like"/>
    <property type="match status" value="1"/>
</dbReference>
<dbReference type="Gramene" id="PNT67980">
    <property type="protein sequence ID" value="PNT67980"/>
    <property type="gene ID" value="BRADI_3g34531v3"/>
</dbReference>
<keyword evidence="12" id="KW-0472">Membrane</keyword>
<dbReference type="EMBL" id="CM000882">
    <property type="protein sequence ID" value="PNT67980.1"/>
    <property type="molecule type" value="Genomic_DNA"/>
</dbReference>
<evidence type="ECO:0000256" key="11">
    <source>
        <dbReference type="SAM" id="MobiDB-lite"/>
    </source>
</evidence>
<gene>
    <name evidence="16" type="primary">LOC100842361</name>
    <name evidence="15" type="ORF">BRADI_3g34531v3</name>
</gene>
<feature type="domain" description="AMP-dependent synthetase/ligase" evidence="13">
    <location>
        <begin position="127"/>
        <end position="484"/>
    </location>
</feature>
<dbReference type="PANTHER" id="PTHR24096:SF149">
    <property type="entry name" value="AMP-BINDING DOMAIN-CONTAINING PROTEIN-RELATED"/>
    <property type="match status" value="1"/>
</dbReference>
<dbReference type="GO" id="GO:0006744">
    <property type="term" value="P:ubiquinone biosynthetic process"/>
    <property type="evidence" value="ECO:0000318"/>
    <property type="project" value="GO_Central"/>
</dbReference>
<evidence type="ECO:0000313" key="16">
    <source>
        <dbReference type="EnsemblPlants" id="PNT67980"/>
    </source>
</evidence>
<dbReference type="InterPro" id="IPR045851">
    <property type="entry name" value="AMP-bd_C_sf"/>
</dbReference>
<evidence type="ECO:0000313" key="15">
    <source>
        <dbReference type="EMBL" id="PNT67980.1"/>
    </source>
</evidence>
<keyword evidence="7" id="KW-0460">Magnesium</keyword>
<feature type="domain" description="AMP-binding enzyme C-terminal" evidence="14">
    <location>
        <begin position="533"/>
        <end position="589"/>
    </location>
</feature>
<dbReference type="EnsemblPlants" id="PNT67980">
    <property type="protein sequence ID" value="PNT67980"/>
    <property type="gene ID" value="BRADI_3g34531v3"/>
</dbReference>
<dbReference type="GO" id="GO:0005777">
    <property type="term" value="C:peroxisome"/>
    <property type="evidence" value="ECO:0000318"/>
    <property type="project" value="GO_Central"/>
</dbReference>
<evidence type="ECO:0000259" key="13">
    <source>
        <dbReference type="Pfam" id="PF00501"/>
    </source>
</evidence>
<comment type="catalytic activity">
    <reaction evidence="10">
        <text>(E)-4-coumarate + ATP + CoA = (E)-4-coumaroyl-CoA + AMP + diphosphate</text>
        <dbReference type="Rhea" id="RHEA:19641"/>
        <dbReference type="ChEBI" id="CHEBI:12876"/>
        <dbReference type="ChEBI" id="CHEBI:30616"/>
        <dbReference type="ChEBI" id="CHEBI:33019"/>
        <dbReference type="ChEBI" id="CHEBI:57287"/>
        <dbReference type="ChEBI" id="CHEBI:85008"/>
        <dbReference type="ChEBI" id="CHEBI:456215"/>
        <dbReference type="EC" id="6.2.1.12"/>
    </reaction>
    <physiologicalReaction direction="left-to-right" evidence="10">
        <dbReference type="Rhea" id="RHEA:19642"/>
    </physiologicalReaction>
</comment>
<reference evidence="15" key="2">
    <citation type="submission" date="2017-06" db="EMBL/GenBank/DDBJ databases">
        <title>WGS assembly of Brachypodium distachyon.</title>
        <authorList>
            <consortium name="The International Brachypodium Initiative"/>
            <person name="Lucas S."/>
            <person name="Harmon-Smith M."/>
            <person name="Lail K."/>
            <person name="Tice H."/>
            <person name="Grimwood J."/>
            <person name="Bruce D."/>
            <person name="Barry K."/>
            <person name="Shu S."/>
            <person name="Lindquist E."/>
            <person name="Wang M."/>
            <person name="Pitluck S."/>
            <person name="Vogel J.P."/>
            <person name="Garvin D.F."/>
            <person name="Mockler T.C."/>
            <person name="Schmutz J."/>
            <person name="Rokhsar D."/>
            <person name="Bevan M.W."/>
        </authorList>
    </citation>
    <scope>NUCLEOTIDE SEQUENCE</scope>
    <source>
        <strain evidence="15">Bd21</strain>
    </source>
</reference>
<dbReference type="InterPro" id="IPR025110">
    <property type="entry name" value="AMP-bd_C"/>
</dbReference>
<reference evidence="16" key="3">
    <citation type="submission" date="2018-08" db="UniProtKB">
        <authorList>
            <consortium name="EnsemblPlants"/>
        </authorList>
    </citation>
    <scope>IDENTIFICATION</scope>
    <source>
        <strain evidence="16">cv. Bd21</strain>
    </source>
</reference>
<name>A0A2K2D124_BRADI</name>
<keyword evidence="4" id="KW-0436">Ligase</keyword>
<comment type="similarity">
    <text evidence="2">Belongs to the ATP-dependent AMP-binding enzyme family.</text>
</comment>
<evidence type="ECO:0000256" key="12">
    <source>
        <dbReference type="SAM" id="Phobius"/>
    </source>
</evidence>
<keyword evidence="5" id="KW-0547">Nucleotide-binding</keyword>
<dbReference type="EC" id="6.2.1.12" evidence="3"/>
<dbReference type="GO" id="GO:0009698">
    <property type="term" value="P:phenylpropanoid metabolic process"/>
    <property type="evidence" value="ECO:0007669"/>
    <property type="project" value="EnsemblPlants"/>
</dbReference>
<sequence length="655" mass="70187">MAYRVVPQDRKRQGLSRERIISGPVKGGPETEKPSFKSNLYFAASVIDFARTQHNKGGQKASEQAMQDAAAHDPSRTFYSAAAGVYSSTHAPVPLPADPGLSLVPHLFSRLPLDAAPHSLLLRDAATGASLTRADLRRLVSSLAHGLRQTHRVRAGAVVLLVLPNSIAFPIAFLAVLAAGAVATTMNPYSSSAEIADRVRETRPCLVLASRDNVSKLPPFAGAPVVLVPHLLTAAPADEQFAPFHALLGSGAGDEFPSAEVGQDDAAAVLYSSGTSGRSKGVVLTHRNLITMVELFVRFEVSQYARPACDNVYLAALPMFHVYGLSLFAVGLLSLGSTVVVMNRFDVGEAVSAIHRYKVTHLPLVPPIMTALLRAKATAGAGALPLGSLVQVSSGAAPLSGRLIQDFIKAFPHVDFIQGYGMTESTAVGTRGFNSSKHKNYASVGLLAPNMHAKIVELETGFCLPPGSCGELWLHGPAVMKGYLTDEDVCTRKDGWLRTGDLAYFDSDGYLYIAGRLKDTIKYKGFQIAPADLEEVLVQHPEVVDVAVTSAEDEEAGEIPIAFVVRKSGSTLTCVQVMEYVAKQVKRWYSTAHNILLFPSLRLPCHNCMTHSSFIKFAVQSNMTNILGNLEILVAVKTVCMSGCLCMLPTCPDLL</sequence>
<evidence type="ECO:0000259" key="14">
    <source>
        <dbReference type="Pfam" id="PF13193"/>
    </source>
</evidence>
<dbReference type="AlphaFoldDB" id="A0A2K2D124"/>